<accession>A0AAN8FHG4</accession>
<sequence length="251" mass="28758">MPAPTLLTLPEELIAYILRHVPTPWHLEIKTRPDPLIETYYDTPQISALPTPPPLAPLLLNKFLSRIANTALLDSFTGTVTLIDAPSINLVHLLPTWQVLKSRTTKVILANDHRRSFLPNSMPFLRSLPNLRTIEFTESLLTTSYFKVTLGQRDHRNTGMSVPSTPDEISDEFLVQRVRLHMPRWPVDADDRMFLRSVEVLVWGKFRFKVGGRIEAFYYDVVFVVGEDEDGSADARPVAVKERRFLRRTRA</sequence>
<dbReference type="Proteomes" id="UP001316803">
    <property type="component" value="Unassembled WGS sequence"/>
</dbReference>
<name>A0AAN8FHG4_9EURO</name>
<gene>
    <name evidence="1" type="ORF">OHC33_000609</name>
</gene>
<keyword evidence="2" id="KW-1185">Reference proteome</keyword>
<proteinExistence type="predicted"/>
<dbReference type="EMBL" id="JAKLMC020000001">
    <property type="protein sequence ID" value="KAK5958766.1"/>
    <property type="molecule type" value="Genomic_DNA"/>
</dbReference>
<evidence type="ECO:0000313" key="1">
    <source>
        <dbReference type="EMBL" id="KAK5958766.1"/>
    </source>
</evidence>
<evidence type="ECO:0008006" key="3">
    <source>
        <dbReference type="Google" id="ProtNLM"/>
    </source>
</evidence>
<dbReference type="AlphaFoldDB" id="A0AAN8FHG4"/>
<comment type="caution">
    <text evidence="1">The sequence shown here is derived from an EMBL/GenBank/DDBJ whole genome shotgun (WGS) entry which is preliminary data.</text>
</comment>
<organism evidence="1 2">
    <name type="scientific">Knufia fluminis</name>
    <dbReference type="NCBI Taxonomy" id="191047"/>
    <lineage>
        <taxon>Eukaryota</taxon>
        <taxon>Fungi</taxon>
        <taxon>Dikarya</taxon>
        <taxon>Ascomycota</taxon>
        <taxon>Pezizomycotina</taxon>
        <taxon>Eurotiomycetes</taxon>
        <taxon>Chaetothyriomycetidae</taxon>
        <taxon>Chaetothyriales</taxon>
        <taxon>Trichomeriaceae</taxon>
        <taxon>Knufia</taxon>
    </lineage>
</organism>
<protein>
    <recommendedName>
        <fullName evidence="3">F-box domain-containing protein</fullName>
    </recommendedName>
</protein>
<evidence type="ECO:0000313" key="2">
    <source>
        <dbReference type="Proteomes" id="UP001316803"/>
    </source>
</evidence>
<reference evidence="1 2" key="1">
    <citation type="submission" date="2022-12" db="EMBL/GenBank/DDBJ databases">
        <title>Genomic features and morphological characterization of a novel Knufia sp. strain isolated from spacecraft assembly facility.</title>
        <authorList>
            <person name="Teixeira M."/>
            <person name="Chander A.M."/>
            <person name="Stajich J.E."/>
            <person name="Venkateswaran K."/>
        </authorList>
    </citation>
    <scope>NUCLEOTIDE SEQUENCE [LARGE SCALE GENOMIC DNA]</scope>
    <source>
        <strain evidence="1 2">FJI-L2-BK-P2</strain>
    </source>
</reference>